<evidence type="ECO:0000256" key="5">
    <source>
        <dbReference type="ARBA" id="ARBA00022839"/>
    </source>
</evidence>
<keyword evidence="6" id="KW-0175">Coiled coil</keyword>
<evidence type="ECO:0000256" key="2">
    <source>
        <dbReference type="ARBA" id="ARBA00019841"/>
    </source>
</evidence>
<keyword evidence="12" id="KW-1185">Reference proteome</keyword>
<dbReference type="RefSeq" id="WP_176943208.1">
    <property type="nucleotide sequence ID" value="NZ_JABZEC010000007.1"/>
</dbReference>
<dbReference type="Gene3D" id="3.10.310.30">
    <property type="match status" value="1"/>
</dbReference>
<dbReference type="Pfam" id="PF02272">
    <property type="entry name" value="DHHA1"/>
    <property type="match status" value="1"/>
</dbReference>
<dbReference type="InterPro" id="IPR018779">
    <property type="entry name" value="RecJ_C"/>
</dbReference>
<evidence type="ECO:0000256" key="4">
    <source>
        <dbReference type="ARBA" id="ARBA00022801"/>
    </source>
</evidence>
<keyword evidence="4" id="KW-0378">Hydrolase</keyword>
<keyword evidence="5 11" id="KW-0269">Exonuclease</keyword>
<evidence type="ECO:0000259" key="7">
    <source>
        <dbReference type="Pfam" id="PF01368"/>
    </source>
</evidence>
<feature type="coiled-coil region" evidence="6">
    <location>
        <begin position="307"/>
        <end position="334"/>
    </location>
</feature>
<dbReference type="InterPro" id="IPR003156">
    <property type="entry name" value="DHHA1_dom"/>
</dbReference>
<reference evidence="11 12" key="1">
    <citation type="submission" date="2020-06" db="EMBL/GenBank/DDBJ databases">
        <authorList>
            <person name="Kang J."/>
        </authorList>
    </citation>
    <scope>NUCLEOTIDE SEQUENCE [LARGE SCALE GENOMIC DNA]</scope>
    <source>
        <strain evidence="11 12">DCY120</strain>
    </source>
</reference>
<name>A0A850RCM3_9LACO</name>
<comment type="similarity">
    <text evidence="1">Belongs to the RecJ family.</text>
</comment>
<dbReference type="PANTHER" id="PTHR30255">
    <property type="entry name" value="SINGLE-STRANDED-DNA-SPECIFIC EXONUCLEASE RECJ"/>
    <property type="match status" value="1"/>
</dbReference>
<evidence type="ECO:0000313" key="11">
    <source>
        <dbReference type="EMBL" id="NVY97046.1"/>
    </source>
</evidence>
<dbReference type="SUPFAM" id="SSF64182">
    <property type="entry name" value="DHH phosphoesterases"/>
    <property type="match status" value="1"/>
</dbReference>
<dbReference type="Pfam" id="PF17768">
    <property type="entry name" value="RecJ_OB"/>
    <property type="match status" value="1"/>
</dbReference>
<feature type="domain" description="Single-stranded-DNA-specific exonuclease RecJ C-terminal" evidence="9">
    <location>
        <begin position="588"/>
        <end position="768"/>
    </location>
</feature>
<dbReference type="Pfam" id="PF01368">
    <property type="entry name" value="DHH"/>
    <property type="match status" value="1"/>
</dbReference>
<feature type="domain" description="DHHA1" evidence="8">
    <location>
        <begin position="344"/>
        <end position="436"/>
    </location>
</feature>
<evidence type="ECO:0000256" key="6">
    <source>
        <dbReference type="SAM" id="Coils"/>
    </source>
</evidence>
<dbReference type="InterPro" id="IPR001667">
    <property type="entry name" value="DDH_dom"/>
</dbReference>
<dbReference type="PANTHER" id="PTHR30255:SF2">
    <property type="entry name" value="SINGLE-STRANDED-DNA-SPECIFIC EXONUCLEASE RECJ"/>
    <property type="match status" value="1"/>
</dbReference>
<dbReference type="InterPro" id="IPR041122">
    <property type="entry name" value="RecJ_OB"/>
</dbReference>
<dbReference type="EMBL" id="JABZEC010000007">
    <property type="protein sequence ID" value="NVY97046.1"/>
    <property type="molecule type" value="Genomic_DNA"/>
</dbReference>
<dbReference type="GO" id="GO:0008409">
    <property type="term" value="F:5'-3' exonuclease activity"/>
    <property type="evidence" value="ECO:0007669"/>
    <property type="project" value="InterPro"/>
</dbReference>
<dbReference type="InterPro" id="IPR051673">
    <property type="entry name" value="SSDNA_exonuclease_RecJ"/>
</dbReference>
<dbReference type="GO" id="GO:0003676">
    <property type="term" value="F:nucleic acid binding"/>
    <property type="evidence" value="ECO:0007669"/>
    <property type="project" value="InterPro"/>
</dbReference>
<dbReference type="Gene3D" id="3.90.1640.30">
    <property type="match status" value="1"/>
</dbReference>
<evidence type="ECO:0000259" key="10">
    <source>
        <dbReference type="Pfam" id="PF17768"/>
    </source>
</evidence>
<keyword evidence="3" id="KW-0540">Nuclease</keyword>
<dbReference type="AlphaFoldDB" id="A0A850RCM3"/>
<dbReference type="InterPro" id="IPR038763">
    <property type="entry name" value="DHH_sf"/>
</dbReference>
<feature type="domain" description="DDH" evidence="7">
    <location>
        <begin position="82"/>
        <end position="226"/>
    </location>
</feature>
<organism evidence="11 12">
    <name type="scientific">Bombilactobacillus apium</name>
    <dbReference type="NCBI Taxonomy" id="2675299"/>
    <lineage>
        <taxon>Bacteria</taxon>
        <taxon>Bacillati</taxon>
        <taxon>Bacillota</taxon>
        <taxon>Bacilli</taxon>
        <taxon>Lactobacillales</taxon>
        <taxon>Lactobacillaceae</taxon>
        <taxon>Bombilactobacillus</taxon>
    </lineage>
</organism>
<sequence>MGLAYQWQPGPSVQVTHQTELAQSLNLPVVLVQLLAQRGLTEEEQIRDFLEPKIEDLHDPYQLHDLDQAVQRIQTAISEKQKMIVYGDYDADGITSTTIMWTAIKKLGGIIDYYVPDRFKDGYGPNLQRYQEFVAAGYQLIITVDNGVTGVEEVAYAQSQGVDVVITDHHNLPVQLPKAVAIVHPQHPDQTYPCPYLAGAGVAFKVASALWGRVPQELLDLAAIGTIADVVELEGENRTLVALGLQQMRQEPRLGLSYLCKKASVQLASLSEEDIGFQIAPRLNALGRLDQASKGVALLSSSDPDQAQALATEIEHLNRERKTMTQEVLTAANEQAQAQLEQGAKVLVIAGHGWHQGILGIVAGRILQASQCPTLILNIDSQGAATGSGRSREDFDLYQALCQFRESFTKFGGHPQACGITLEEKEIEPLRQNLNRLPQAQALEQTEYPKRQYDLELPLNQVTLEFYQQLQRLAPFGQSNPQPRFKITHFQQANVQYLGKKSQDHLKITLRQHRQYLDSVGFGQGEWVPRLQASGLHAVYGTLMANHWRRQTRLQVNLADVEPFATQQVYLLPQTKQRWLDLRQTPASIWTQTPGNFLFFREHNLQEFQKLYPQASCYPIEQAPVGLKKSLIIDRPHNLDTFQDFWQRQADPELAFVFQTKNLDYYQNLPEHDQWQQCLKYFWSHQNLHLTDLETLSNYLALTSGQLNSVLAVFSELNFVKITNGVLTKPTAVKTCPLASSKTYRHWEQLTAVQNKLINSNFTEMVAYLEALGK</sequence>
<accession>A0A850RCM3</accession>
<evidence type="ECO:0000256" key="1">
    <source>
        <dbReference type="ARBA" id="ARBA00005915"/>
    </source>
</evidence>
<dbReference type="GO" id="GO:0006310">
    <property type="term" value="P:DNA recombination"/>
    <property type="evidence" value="ECO:0007669"/>
    <property type="project" value="InterPro"/>
</dbReference>
<proteinExistence type="inferred from homology"/>
<dbReference type="GO" id="GO:0006281">
    <property type="term" value="P:DNA repair"/>
    <property type="evidence" value="ECO:0007669"/>
    <property type="project" value="InterPro"/>
</dbReference>
<evidence type="ECO:0000259" key="8">
    <source>
        <dbReference type="Pfam" id="PF02272"/>
    </source>
</evidence>
<dbReference type="NCBIfam" id="TIGR00644">
    <property type="entry name" value="recJ"/>
    <property type="match status" value="1"/>
</dbReference>
<evidence type="ECO:0000259" key="9">
    <source>
        <dbReference type="Pfam" id="PF10141"/>
    </source>
</evidence>
<comment type="caution">
    <text evidence="11">The sequence shown here is derived from an EMBL/GenBank/DDBJ whole genome shotgun (WGS) entry which is preliminary data.</text>
</comment>
<protein>
    <recommendedName>
        <fullName evidence="2">Single-stranded-DNA-specific exonuclease RecJ</fullName>
    </recommendedName>
</protein>
<dbReference type="InterPro" id="IPR004610">
    <property type="entry name" value="RecJ"/>
</dbReference>
<evidence type="ECO:0000313" key="12">
    <source>
        <dbReference type="Proteomes" id="UP000563523"/>
    </source>
</evidence>
<gene>
    <name evidence="11" type="primary">recJ</name>
    <name evidence="11" type="ORF">HU830_07775</name>
</gene>
<feature type="domain" description="RecJ OB" evidence="10">
    <location>
        <begin position="453"/>
        <end position="560"/>
    </location>
</feature>
<evidence type="ECO:0000256" key="3">
    <source>
        <dbReference type="ARBA" id="ARBA00022722"/>
    </source>
</evidence>
<dbReference type="Proteomes" id="UP000563523">
    <property type="component" value="Unassembled WGS sequence"/>
</dbReference>
<dbReference type="Pfam" id="PF10141">
    <property type="entry name" value="ssDNA-exonuc_C"/>
    <property type="match status" value="1"/>
</dbReference>